<reference evidence="2 3" key="1">
    <citation type="submission" date="2020-08" db="EMBL/GenBank/DDBJ databases">
        <title>Genome public.</title>
        <authorList>
            <person name="Liu C."/>
            <person name="Sun Q."/>
        </authorList>
    </citation>
    <scope>NUCLEOTIDE SEQUENCE [LARGE SCALE GENOMIC DNA]</scope>
    <source>
        <strain evidence="2 3">NSJ-71</strain>
    </source>
</reference>
<name>A0ABR7HJD6_9FIRM</name>
<accession>A0ABR7HJD6</accession>
<keyword evidence="1" id="KW-0472">Membrane</keyword>
<evidence type="ECO:0008006" key="4">
    <source>
        <dbReference type="Google" id="ProtNLM"/>
    </source>
</evidence>
<evidence type="ECO:0000313" key="3">
    <source>
        <dbReference type="Proteomes" id="UP000636755"/>
    </source>
</evidence>
<sequence length="171" mass="18905">MKLCTKCKHLHNDEDAVCSNCNSPLESITDENTPVYLLSAEGFELERVKTALEDNSIPCDSVIKDKQLKKQEFINKNSAESDILVPYAAYEKAYDICIGIGAIKEDDTQVLEDAVEQKDSNEPTLDEKFEKMSGVKRTTVRVLSAIAFLALVALAVYGTDFITGFIKGLFG</sequence>
<gene>
    <name evidence="2" type="ORF">H8R91_03425</name>
</gene>
<keyword evidence="1" id="KW-1133">Transmembrane helix</keyword>
<dbReference type="RefSeq" id="WP_186934866.1">
    <property type="nucleotide sequence ID" value="NZ_JACOPS010000001.1"/>
</dbReference>
<comment type="caution">
    <text evidence="2">The sequence shown here is derived from an EMBL/GenBank/DDBJ whole genome shotgun (WGS) entry which is preliminary data.</text>
</comment>
<protein>
    <recommendedName>
        <fullName evidence="4">DUF2007 domain-containing protein</fullName>
    </recommendedName>
</protein>
<feature type="transmembrane region" description="Helical" evidence="1">
    <location>
        <begin position="142"/>
        <end position="166"/>
    </location>
</feature>
<organism evidence="2 3">
    <name type="scientific">Ruminococcus intestinalis</name>
    <dbReference type="NCBI Taxonomy" id="2763066"/>
    <lineage>
        <taxon>Bacteria</taxon>
        <taxon>Bacillati</taxon>
        <taxon>Bacillota</taxon>
        <taxon>Clostridia</taxon>
        <taxon>Eubacteriales</taxon>
        <taxon>Oscillospiraceae</taxon>
        <taxon>Ruminococcus</taxon>
    </lineage>
</organism>
<keyword evidence="3" id="KW-1185">Reference proteome</keyword>
<evidence type="ECO:0000313" key="2">
    <source>
        <dbReference type="EMBL" id="MBC5727597.1"/>
    </source>
</evidence>
<proteinExistence type="predicted"/>
<dbReference type="Proteomes" id="UP000636755">
    <property type="component" value="Unassembled WGS sequence"/>
</dbReference>
<dbReference type="EMBL" id="JACOPS010000001">
    <property type="protein sequence ID" value="MBC5727597.1"/>
    <property type="molecule type" value="Genomic_DNA"/>
</dbReference>
<evidence type="ECO:0000256" key="1">
    <source>
        <dbReference type="SAM" id="Phobius"/>
    </source>
</evidence>
<keyword evidence="1" id="KW-0812">Transmembrane</keyword>